<evidence type="ECO:0000313" key="12">
    <source>
        <dbReference type="EMBL" id="GIF98313.1"/>
    </source>
</evidence>
<evidence type="ECO:0000256" key="3">
    <source>
        <dbReference type="ARBA" id="ARBA00022723"/>
    </source>
</evidence>
<dbReference type="SUPFAM" id="SSF49503">
    <property type="entry name" value="Cupredoxins"/>
    <property type="match status" value="3"/>
</dbReference>
<dbReference type="PROSITE" id="PS51318">
    <property type="entry name" value="TAT"/>
    <property type="match status" value="1"/>
</dbReference>
<dbReference type="InterPro" id="IPR008972">
    <property type="entry name" value="Cupredoxin"/>
</dbReference>
<comment type="catalytic activity">
    <reaction evidence="9">
        <text>4 Cu(+) + O2 + 4 H(+) = 4 Cu(2+) + 2 H2O</text>
        <dbReference type="Rhea" id="RHEA:30083"/>
        <dbReference type="ChEBI" id="CHEBI:15377"/>
        <dbReference type="ChEBI" id="CHEBI:15378"/>
        <dbReference type="ChEBI" id="CHEBI:15379"/>
        <dbReference type="ChEBI" id="CHEBI:29036"/>
        <dbReference type="ChEBI" id="CHEBI:49552"/>
        <dbReference type="EC" id="1.16.3.4"/>
    </reaction>
    <physiologicalReaction direction="left-to-right" evidence="9">
        <dbReference type="Rhea" id="RHEA:30084"/>
    </physiologicalReaction>
</comment>
<proteinExistence type="inferred from homology"/>
<dbReference type="PROSITE" id="PS00080">
    <property type="entry name" value="MULTICOPPER_OXIDASE2"/>
    <property type="match status" value="1"/>
</dbReference>
<dbReference type="InterPro" id="IPR002355">
    <property type="entry name" value="Cu_oxidase_Cu_BS"/>
</dbReference>
<dbReference type="RefSeq" id="WP_203831884.1">
    <property type="nucleotide sequence ID" value="NZ_BONH01000014.1"/>
</dbReference>
<protein>
    <recommendedName>
        <fullName evidence="6">Multicopper oxidase CueO</fullName>
        <ecNumber evidence="5">1.16.3.4</ecNumber>
    </recommendedName>
    <alternativeName>
        <fullName evidence="7">Copper efflux oxidase</fullName>
    </alternativeName>
    <alternativeName>
        <fullName evidence="8">Cuprous oxidase</fullName>
    </alternativeName>
</protein>
<comment type="similarity">
    <text evidence="1">Belongs to the multicopper oxidase family.</text>
</comment>
<gene>
    <name evidence="12" type="primary">cotA</name>
    <name evidence="12" type="ORF">Cci01nite_34070</name>
</gene>
<evidence type="ECO:0000256" key="1">
    <source>
        <dbReference type="ARBA" id="ARBA00010609"/>
    </source>
</evidence>
<evidence type="ECO:0000256" key="9">
    <source>
        <dbReference type="ARBA" id="ARBA00048092"/>
    </source>
</evidence>
<reference evidence="12 13" key="1">
    <citation type="submission" date="2021-01" db="EMBL/GenBank/DDBJ databases">
        <title>Whole genome shotgun sequence of Catellatospora citrea NBRC 14495.</title>
        <authorList>
            <person name="Komaki H."/>
            <person name="Tamura T."/>
        </authorList>
    </citation>
    <scope>NUCLEOTIDE SEQUENCE [LARGE SCALE GENOMIC DNA]</scope>
    <source>
        <strain evidence="12 13">NBRC 14495</strain>
    </source>
</reference>
<dbReference type="Gene3D" id="2.60.40.420">
    <property type="entry name" value="Cupredoxins - blue copper proteins"/>
    <property type="match status" value="3"/>
</dbReference>
<dbReference type="Pfam" id="PF07732">
    <property type="entry name" value="Cu-oxidase_3"/>
    <property type="match status" value="1"/>
</dbReference>
<dbReference type="GO" id="GO:0016491">
    <property type="term" value="F:oxidoreductase activity"/>
    <property type="evidence" value="ECO:0007669"/>
    <property type="project" value="UniProtKB-KW"/>
</dbReference>
<dbReference type="AlphaFoldDB" id="A0A8J3KJG2"/>
<dbReference type="Proteomes" id="UP000659904">
    <property type="component" value="Unassembled WGS sequence"/>
</dbReference>
<dbReference type="InterPro" id="IPR006311">
    <property type="entry name" value="TAT_signal"/>
</dbReference>
<feature type="domain" description="Plastocyanin-like" evidence="10">
    <location>
        <begin position="493"/>
        <end position="622"/>
    </location>
</feature>
<keyword evidence="13" id="KW-1185">Reference proteome</keyword>
<comment type="caution">
    <text evidence="12">The sequence shown here is derived from an EMBL/GenBank/DDBJ whole genome shotgun (WGS) entry which is preliminary data.</text>
</comment>
<name>A0A8J3KJG2_9ACTN</name>
<evidence type="ECO:0000259" key="10">
    <source>
        <dbReference type="Pfam" id="PF07731"/>
    </source>
</evidence>
<evidence type="ECO:0000259" key="11">
    <source>
        <dbReference type="Pfam" id="PF07732"/>
    </source>
</evidence>
<sequence length="648" mass="70177">MSHINRRSVLGLAGAGAAVVVAGAGILGATDLLQGQAHAAEGLNGVDEPKFTELTPFEDPLKVPPTLRPQGTVNIDLVESYQRLHSQLPPTRLWTYQGHFPGPTIEAHGGERFRVAWRNKLKGAIPVKAVWVRPDGPGPGLLPYNRPGSEGGLARPEVDRLTAWTSVHLHGGHQNALDDGAADHAVSPGDTQLAEYANDQAAAHLFYHDHAMAVTSLNVAAGLVGNYLVRDPREDRLDLPGGKYEIPLTIQDVNFDTDRQGHLNGRILAKRIIGHHVQPTPAAMPPALAGLGPYTMVNGVVWPYLEVEARAYRFRMVNVANARIYRLVVVDEQTGAVVRNAMQLIGTDLGLLGKPQTIDEALSLSPAERADIVIDFAAFPGRQLKLVNTIPGQTPGAPLPDFLIPYPQVMQFRVGRKRHAPQSLPATLSPAFRKVTAADLPAGTAERFVVLSLDKAGEMPQIWEMQQVPADTPPGEGIVTVQLPDGLKTLRRTGTVFEDTTTFFAASGTWEKWHFISAAPAGVPIYHPMHVHLMDFQVIDRRAVDASGMNFAAARTERPLTLGAPVPVAAEESGWKDTITVHANTIVTVAGKLARQSGRVMYHCHIFDHEDEGMMRPFVVMPPAVHQIHGMVMAMNGAMGAHHASTHH</sequence>
<dbReference type="InterPro" id="IPR045087">
    <property type="entry name" value="Cu-oxidase_fam"/>
</dbReference>
<evidence type="ECO:0000256" key="8">
    <source>
        <dbReference type="ARBA" id="ARBA00043090"/>
    </source>
</evidence>
<evidence type="ECO:0000256" key="5">
    <source>
        <dbReference type="ARBA" id="ARBA00038978"/>
    </source>
</evidence>
<keyword evidence="4" id="KW-0560">Oxidoreductase</keyword>
<evidence type="ECO:0000256" key="7">
    <source>
        <dbReference type="ARBA" id="ARBA00042896"/>
    </source>
</evidence>
<evidence type="ECO:0000256" key="6">
    <source>
        <dbReference type="ARBA" id="ARBA00041027"/>
    </source>
</evidence>
<dbReference type="PANTHER" id="PTHR48267:SF1">
    <property type="entry name" value="BILIRUBIN OXIDASE"/>
    <property type="match status" value="1"/>
</dbReference>
<evidence type="ECO:0000256" key="4">
    <source>
        <dbReference type="ARBA" id="ARBA00023002"/>
    </source>
</evidence>
<dbReference type="EMBL" id="BONH01000014">
    <property type="protein sequence ID" value="GIF98313.1"/>
    <property type="molecule type" value="Genomic_DNA"/>
</dbReference>
<accession>A0A8J3KJG2</accession>
<dbReference type="PANTHER" id="PTHR48267">
    <property type="entry name" value="CUPREDOXIN SUPERFAMILY PROTEIN"/>
    <property type="match status" value="1"/>
</dbReference>
<evidence type="ECO:0000256" key="2">
    <source>
        <dbReference type="ARBA" id="ARBA00011245"/>
    </source>
</evidence>
<keyword evidence="3" id="KW-0479">Metal-binding</keyword>
<dbReference type="EC" id="1.16.3.4" evidence="5"/>
<dbReference type="InterPro" id="IPR011706">
    <property type="entry name" value="Cu-oxidase_C"/>
</dbReference>
<dbReference type="GO" id="GO:0005507">
    <property type="term" value="F:copper ion binding"/>
    <property type="evidence" value="ECO:0007669"/>
    <property type="project" value="InterPro"/>
</dbReference>
<dbReference type="InterPro" id="IPR011707">
    <property type="entry name" value="Cu-oxidase-like_N"/>
</dbReference>
<dbReference type="Pfam" id="PF07731">
    <property type="entry name" value="Cu-oxidase_2"/>
    <property type="match status" value="1"/>
</dbReference>
<feature type="domain" description="Plastocyanin-like" evidence="11">
    <location>
        <begin position="160"/>
        <end position="233"/>
    </location>
</feature>
<organism evidence="12 13">
    <name type="scientific">Catellatospora citrea</name>
    <dbReference type="NCBI Taxonomy" id="53366"/>
    <lineage>
        <taxon>Bacteria</taxon>
        <taxon>Bacillati</taxon>
        <taxon>Actinomycetota</taxon>
        <taxon>Actinomycetes</taxon>
        <taxon>Micromonosporales</taxon>
        <taxon>Micromonosporaceae</taxon>
        <taxon>Catellatospora</taxon>
    </lineage>
</organism>
<comment type="subunit">
    <text evidence="2">Monomer.</text>
</comment>
<evidence type="ECO:0000313" key="13">
    <source>
        <dbReference type="Proteomes" id="UP000659904"/>
    </source>
</evidence>